<dbReference type="Pfam" id="PF00884">
    <property type="entry name" value="Sulfatase"/>
    <property type="match status" value="1"/>
</dbReference>
<keyword evidence="4" id="KW-1185">Reference proteome</keyword>
<evidence type="ECO:0000313" key="3">
    <source>
        <dbReference type="EMBL" id="MFD2516254.1"/>
    </source>
</evidence>
<gene>
    <name evidence="3" type="ORF">ACFSRY_20450</name>
</gene>
<accession>A0ABW5IRG3</accession>
<proteinExistence type="predicted"/>
<keyword evidence="1" id="KW-1133">Transmembrane helix</keyword>
<evidence type="ECO:0000256" key="1">
    <source>
        <dbReference type="SAM" id="Phobius"/>
    </source>
</evidence>
<dbReference type="Proteomes" id="UP001597544">
    <property type="component" value="Unassembled WGS sequence"/>
</dbReference>
<feature type="transmembrane region" description="Helical" evidence="1">
    <location>
        <begin position="15"/>
        <end position="43"/>
    </location>
</feature>
<dbReference type="EMBL" id="JBHULU010000039">
    <property type="protein sequence ID" value="MFD2516254.1"/>
    <property type="molecule type" value="Genomic_DNA"/>
</dbReference>
<dbReference type="InterPro" id="IPR040423">
    <property type="entry name" value="PEA_transferase"/>
</dbReference>
<name>A0ABW5IRG3_9BACT</name>
<feature type="transmembrane region" description="Helical" evidence="1">
    <location>
        <begin position="55"/>
        <end position="77"/>
    </location>
</feature>
<dbReference type="InterPro" id="IPR017850">
    <property type="entry name" value="Alkaline_phosphatase_core_sf"/>
</dbReference>
<keyword evidence="1" id="KW-0472">Membrane</keyword>
<feature type="domain" description="Sulfatase N-terminal" evidence="2">
    <location>
        <begin position="199"/>
        <end position="484"/>
    </location>
</feature>
<dbReference type="SUPFAM" id="SSF53649">
    <property type="entry name" value="Alkaline phosphatase-like"/>
    <property type="match status" value="1"/>
</dbReference>
<sequence length="531" mass="60021">MSIFTVTVEMRPGRAYYILQFILFRQSVLDLLLYLFVLAITVWSQQVLLLNRSQLIRYLFLSLLFTFLFLSLSYRLITGYNFAYADAQTAQSNLHFWRAALQNYVLKIFIAFATSALWVFLLSLLSRKIRFSYSPAQAFVLAPILLISIWYVNRSLGVIDDLPAFYRVPVSTGLALAHELPVGERELVEASPTSRGVQHLFLIVDESITGSSLSLNGNIVRTTPYLETIKDSIINFGVASAITNNSAGSNIALMSGMQVKDLPDKERKALTSPSIFQYAKQAGYITYFVDAQLGRKALQNYMSPSDLNYVDHFIQPAELDPALPYFMRDYKVAELLVKLSKSEQKVFVYVNKVGAHWPYARTYPETATVFKPVLSTSSMIKDKNRSVNTYNNAIRWTVDGFWKELMQGITPADSTVIVYTSDHGQNLEGDGISITHASTNETKPIEANVPLWIMDRSNVLSGYTTPAPNQQSHEQVFPTLLLLQGYSPQFIKSTYGSTLFEEKGNRQRYFLTGDIFGRGKTTMLPFDYTIK</sequence>
<evidence type="ECO:0000313" key="4">
    <source>
        <dbReference type="Proteomes" id="UP001597544"/>
    </source>
</evidence>
<reference evidence="4" key="1">
    <citation type="journal article" date="2019" name="Int. J. Syst. Evol. Microbiol.">
        <title>The Global Catalogue of Microorganisms (GCM) 10K type strain sequencing project: providing services to taxonomists for standard genome sequencing and annotation.</title>
        <authorList>
            <consortium name="The Broad Institute Genomics Platform"/>
            <consortium name="The Broad Institute Genome Sequencing Center for Infectious Disease"/>
            <person name="Wu L."/>
            <person name="Ma J."/>
        </authorList>
    </citation>
    <scope>NUCLEOTIDE SEQUENCE [LARGE SCALE GENOMIC DNA]</scope>
    <source>
        <strain evidence="4">KCTC 42498</strain>
    </source>
</reference>
<comment type="caution">
    <text evidence="3">The sequence shown here is derived from an EMBL/GenBank/DDBJ whole genome shotgun (WGS) entry which is preliminary data.</text>
</comment>
<dbReference type="PANTHER" id="PTHR30443">
    <property type="entry name" value="INNER MEMBRANE PROTEIN"/>
    <property type="match status" value="1"/>
</dbReference>
<dbReference type="PANTHER" id="PTHR30443:SF0">
    <property type="entry name" value="PHOSPHOETHANOLAMINE TRANSFERASE EPTA"/>
    <property type="match status" value="1"/>
</dbReference>
<protein>
    <submittedName>
        <fullName evidence="3">Sulfatase-like hydrolase/transferase</fullName>
    </submittedName>
</protein>
<keyword evidence="1" id="KW-0812">Transmembrane</keyword>
<feature type="transmembrane region" description="Helical" evidence="1">
    <location>
        <begin position="104"/>
        <end position="125"/>
    </location>
</feature>
<dbReference type="Gene3D" id="3.40.720.10">
    <property type="entry name" value="Alkaline Phosphatase, subunit A"/>
    <property type="match status" value="1"/>
</dbReference>
<organism evidence="3 4">
    <name type="scientific">Pontibacter locisalis</name>
    <dbReference type="NCBI Taxonomy" id="1719035"/>
    <lineage>
        <taxon>Bacteria</taxon>
        <taxon>Pseudomonadati</taxon>
        <taxon>Bacteroidota</taxon>
        <taxon>Cytophagia</taxon>
        <taxon>Cytophagales</taxon>
        <taxon>Hymenobacteraceae</taxon>
        <taxon>Pontibacter</taxon>
    </lineage>
</organism>
<evidence type="ECO:0000259" key="2">
    <source>
        <dbReference type="Pfam" id="PF00884"/>
    </source>
</evidence>
<dbReference type="InterPro" id="IPR000917">
    <property type="entry name" value="Sulfatase_N"/>
</dbReference>